<keyword evidence="2" id="KW-1185">Reference proteome</keyword>
<organism evidence="1 2">
    <name type="scientific">Funneliformis geosporum</name>
    <dbReference type="NCBI Taxonomy" id="1117311"/>
    <lineage>
        <taxon>Eukaryota</taxon>
        <taxon>Fungi</taxon>
        <taxon>Fungi incertae sedis</taxon>
        <taxon>Mucoromycota</taxon>
        <taxon>Glomeromycotina</taxon>
        <taxon>Glomeromycetes</taxon>
        <taxon>Glomerales</taxon>
        <taxon>Glomeraceae</taxon>
        <taxon>Funneliformis</taxon>
    </lineage>
</organism>
<evidence type="ECO:0000313" key="2">
    <source>
        <dbReference type="Proteomes" id="UP001153678"/>
    </source>
</evidence>
<dbReference type="EMBL" id="CAMKVN010001889">
    <property type="protein sequence ID" value="CAI2178609.1"/>
    <property type="molecule type" value="Genomic_DNA"/>
</dbReference>
<gene>
    <name evidence="1" type="ORF">FWILDA_LOCUS8671</name>
</gene>
<evidence type="ECO:0000313" key="1">
    <source>
        <dbReference type="EMBL" id="CAI2178609.1"/>
    </source>
</evidence>
<accession>A0A9W4SRH9</accession>
<reference evidence="1" key="1">
    <citation type="submission" date="2022-08" db="EMBL/GenBank/DDBJ databases">
        <authorList>
            <person name="Kallberg Y."/>
            <person name="Tangrot J."/>
            <person name="Rosling A."/>
        </authorList>
    </citation>
    <scope>NUCLEOTIDE SEQUENCE</scope>
    <source>
        <strain evidence="1">Wild A</strain>
    </source>
</reference>
<proteinExistence type="predicted"/>
<dbReference type="OrthoDB" id="2313079at2759"/>
<protein>
    <submittedName>
        <fullName evidence="1">12808_t:CDS:1</fullName>
    </submittedName>
</protein>
<dbReference type="InterPro" id="IPR032675">
    <property type="entry name" value="LRR_dom_sf"/>
</dbReference>
<dbReference type="Proteomes" id="UP001153678">
    <property type="component" value="Unassembled WGS sequence"/>
</dbReference>
<dbReference type="AlphaFoldDB" id="A0A9W4SRH9"/>
<name>A0A9W4SRH9_9GLOM</name>
<sequence>MKVKPLNENCLNGILEYLSDDKITLYSCMYANRFFCKIVVPILWRNPWINSSIRYDDTIFWKTIGKTIIKCLPNESKELLFKKGLRLNPSVIGPPLFNYISYCQSLSSRIIRKLTDNMLDGYNTNNTSNDHRTLIQEEFWKLFLKQSYSIKFLKLPTFKIFEYPGAKNSLKFLSTLDCDTFLTSEYFLEIQKYCHFIRRIEIVMNFNNYNEEIESLILTQKNLQELKFIAIDEKKLFKFKKEETIKFLSHSLKSIEFENRVCLSPHIFPSFNNLTELHINLKNFDYIGLYCLKDIIIPQLEVLNFKNAVGVNFDIYSTFISNTQGFLRIIKIETKSHPPISNIEIYLQTLTTYCPRIEFVPIWLARRQSLDVFDSFLFSSSELKVIQIELKEPNDLHLNKEPALARPILELLATRSSPELRKIYLKGKWSFSHIDLRGFFEMWKGRRRLLTFNLDNDFYSYYIVQVCKEYYKQGVINGGTINYTSKA</sequence>
<dbReference type="Gene3D" id="3.80.10.10">
    <property type="entry name" value="Ribonuclease Inhibitor"/>
    <property type="match status" value="1"/>
</dbReference>
<comment type="caution">
    <text evidence="1">The sequence shown here is derived from an EMBL/GenBank/DDBJ whole genome shotgun (WGS) entry which is preliminary data.</text>
</comment>